<dbReference type="GO" id="GO:0016020">
    <property type="term" value="C:membrane"/>
    <property type="evidence" value="ECO:0007669"/>
    <property type="project" value="UniProtKB-SubCell"/>
</dbReference>
<dbReference type="Proteomes" id="UP000325577">
    <property type="component" value="Linkage Group LG4"/>
</dbReference>
<dbReference type="PANTHER" id="PTHR21716:SF72">
    <property type="entry name" value="TRANSMEMBRANE PROTEIN C9ORF5 PROTEIN"/>
    <property type="match status" value="1"/>
</dbReference>
<feature type="transmembrane region" description="Helical" evidence="7">
    <location>
        <begin position="183"/>
        <end position="212"/>
    </location>
</feature>
<evidence type="ECO:0000256" key="7">
    <source>
        <dbReference type="SAM" id="Phobius"/>
    </source>
</evidence>
<keyword evidence="5 7" id="KW-0472">Membrane</keyword>
<sequence>MELVPYSDPNAKSDSSTLPWQDMFRSASVRKPDPSPQNHAPPSPPPKPATQTTQDPPDQNALSGDPQVRLALCIAMAHAGLAFTIFVLYGVCKLLEEYLRPIQWAVLCSIPLRGIQQTLVGFWSEPLQLGLTETVLAVPVAIFRVFVGTLVDIRDVLFRVLLRRKKSDVLRRNRSGFSKLLRWLVSFWVFVMTYERIGGLWSMALLGLGFMFSSSAVESTMSAVSSLRSHSFRRSKTSAFFTRGLLKRLKTIVAIGLIVGMIVGFLAGLIFFSYKIGVEGKDAVISLKSHVEESNYAVKFGVKKWMDENDLPGMVDRYTTKFYETVSEQIDSLAMQYNLTEFVTGIKHFAIVPSVNSSERSTALMAPSPYTEKLLSLRKSVTNREWGQIYTEVDAIFRELLITREDLVEKAKGFAMQGMDVTQRVFASSKSVLGGSAKLIYVIGQSIVSGAAGLFNFVSQLMVFFWVLYYLITSESGGVTEQVICMLPISKSARIRCVEVLDKAISGVLLATAEIAFFQGCLTWLLFRLYSIHFLYMSAILAFVSPLLPIFPFWLSTIPVAIQLVLEGRYILAISLSIIHLVLMDYGTTEIQEDIPGHSAYLTGLSILGGMTLFPSAVEGAIMGPLITTVVIALKDLYAEFVLDEPKESDK</sequence>
<feature type="transmembrane region" description="Helical" evidence="7">
    <location>
        <begin position="561"/>
        <end position="583"/>
    </location>
</feature>
<evidence type="ECO:0000256" key="2">
    <source>
        <dbReference type="ARBA" id="ARBA00009773"/>
    </source>
</evidence>
<feature type="compositionally biased region" description="Polar residues" evidence="6">
    <location>
        <begin position="10"/>
        <end position="19"/>
    </location>
</feature>
<organism evidence="8 9">
    <name type="scientific">Nyssa sinensis</name>
    <dbReference type="NCBI Taxonomy" id="561372"/>
    <lineage>
        <taxon>Eukaryota</taxon>
        <taxon>Viridiplantae</taxon>
        <taxon>Streptophyta</taxon>
        <taxon>Embryophyta</taxon>
        <taxon>Tracheophyta</taxon>
        <taxon>Spermatophyta</taxon>
        <taxon>Magnoliopsida</taxon>
        <taxon>eudicotyledons</taxon>
        <taxon>Gunneridae</taxon>
        <taxon>Pentapetalae</taxon>
        <taxon>asterids</taxon>
        <taxon>Cornales</taxon>
        <taxon>Nyssaceae</taxon>
        <taxon>Nyssa</taxon>
    </lineage>
</organism>
<evidence type="ECO:0000256" key="6">
    <source>
        <dbReference type="SAM" id="MobiDB-lite"/>
    </source>
</evidence>
<evidence type="ECO:0000313" key="8">
    <source>
        <dbReference type="EMBL" id="KAA8523534.1"/>
    </source>
</evidence>
<feature type="transmembrane region" description="Helical" evidence="7">
    <location>
        <begin position="439"/>
        <end position="472"/>
    </location>
</feature>
<feature type="compositionally biased region" description="Low complexity" evidence="6">
    <location>
        <begin position="49"/>
        <end position="61"/>
    </location>
</feature>
<feature type="transmembrane region" description="Helical" evidence="7">
    <location>
        <begin position="504"/>
        <end position="527"/>
    </location>
</feature>
<feature type="region of interest" description="Disordered" evidence="6">
    <location>
        <begin position="1"/>
        <end position="62"/>
    </location>
</feature>
<proteinExistence type="inferred from homology"/>
<gene>
    <name evidence="8" type="ORF">F0562_009957</name>
</gene>
<comment type="similarity">
    <text evidence="2">Belongs to the autoinducer-2 exporter (AI-2E) (TC 2.A.86) family.</text>
</comment>
<evidence type="ECO:0000313" key="9">
    <source>
        <dbReference type="Proteomes" id="UP000325577"/>
    </source>
</evidence>
<dbReference type="InterPro" id="IPR002549">
    <property type="entry name" value="AI-2E-like"/>
</dbReference>
<keyword evidence="3 7" id="KW-0812">Transmembrane</keyword>
<dbReference type="EMBL" id="CM018047">
    <property type="protein sequence ID" value="KAA8523534.1"/>
    <property type="molecule type" value="Genomic_DNA"/>
</dbReference>
<dbReference type="PANTHER" id="PTHR21716">
    <property type="entry name" value="TRANSMEMBRANE PROTEIN"/>
    <property type="match status" value="1"/>
</dbReference>
<keyword evidence="4 7" id="KW-1133">Transmembrane helix</keyword>
<evidence type="ECO:0000256" key="5">
    <source>
        <dbReference type="ARBA" id="ARBA00023136"/>
    </source>
</evidence>
<feature type="transmembrane region" description="Helical" evidence="7">
    <location>
        <begin position="136"/>
        <end position="162"/>
    </location>
</feature>
<dbReference type="OrthoDB" id="5970161at2759"/>
<dbReference type="AlphaFoldDB" id="A0A5J5A051"/>
<evidence type="ECO:0000256" key="1">
    <source>
        <dbReference type="ARBA" id="ARBA00004141"/>
    </source>
</evidence>
<feature type="compositionally biased region" description="Pro residues" evidence="6">
    <location>
        <begin position="39"/>
        <end position="48"/>
    </location>
</feature>
<feature type="transmembrane region" description="Helical" evidence="7">
    <location>
        <begin position="534"/>
        <end position="555"/>
    </location>
</feature>
<feature type="transmembrane region" description="Helical" evidence="7">
    <location>
        <begin position="252"/>
        <end position="272"/>
    </location>
</feature>
<protein>
    <submittedName>
        <fullName evidence="8">Uncharacterized protein</fullName>
    </submittedName>
</protein>
<feature type="transmembrane region" description="Helical" evidence="7">
    <location>
        <begin position="68"/>
        <end position="92"/>
    </location>
</feature>
<accession>A0A5J5A051</accession>
<evidence type="ECO:0000256" key="3">
    <source>
        <dbReference type="ARBA" id="ARBA00022692"/>
    </source>
</evidence>
<reference evidence="8 9" key="1">
    <citation type="submission" date="2019-09" db="EMBL/GenBank/DDBJ databases">
        <title>A chromosome-level genome assembly of the Chinese tupelo Nyssa sinensis.</title>
        <authorList>
            <person name="Yang X."/>
            <person name="Kang M."/>
            <person name="Yang Y."/>
            <person name="Xiong H."/>
            <person name="Wang M."/>
            <person name="Zhang Z."/>
            <person name="Wang Z."/>
            <person name="Wu H."/>
            <person name="Ma T."/>
            <person name="Liu J."/>
            <person name="Xi Z."/>
        </authorList>
    </citation>
    <scope>NUCLEOTIDE SEQUENCE [LARGE SCALE GENOMIC DNA]</scope>
    <source>
        <strain evidence="8">J267</strain>
        <tissue evidence="8">Leaf</tissue>
    </source>
</reference>
<evidence type="ECO:0000256" key="4">
    <source>
        <dbReference type="ARBA" id="ARBA00022989"/>
    </source>
</evidence>
<comment type="subcellular location">
    <subcellularLocation>
        <location evidence="1">Membrane</location>
        <topology evidence="1">Multi-pass membrane protein</topology>
    </subcellularLocation>
</comment>
<name>A0A5J5A051_9ASTE</name>
<keyword evidence="9" id="KW-1185">Reference proteome</keyword>